<evidence type="ECO:0000256" key="3">
    <source>
        <dbReference type="ARBA" id="ARBA00023082"/>
    </source>
</evidence>
<dbReference type="Gene3D" id="1.10.10.10">
    <property type="entry name" value="Winged helix-like DNA-binding domain superfamily/Winged helix DNA-binding domain"/>
    <property type="match status" value="1"/>
</dbReference>
<name>A0A2D2B1D8_9CAUL</name>
<dbReference type="InterPro" id="IPR013324">
    <property type="entry name" value="RNA_pol_sigma_r3/r4-like"/>
</dbReference>
<dbReference type="RefSeq" id="WP_099623307.1">
    <property type="nucleotide sequence ID" value="NZ_CP024201.1"/>
</dbReference>
<dbReference type="EMBL" id="CP024201">
    <property type="protein sequence ID" value="ATQ44059.1"/>
    <property type="molecule type" value="Genomic_DNA"/>
</dbReference>
<gene>
    <name evidence="7" type="ORF">CSW64_17520</name>
</gene>
<organism evidence="7 8">
    <name type="scientific">Caulobacter mirabilis</name>
    <dbReference type="NCBI Taxonomy" id="69666"/>
    <lineage>
        <taxon>Bacteria</taxon>
        <taxon>Pseudomonadati</taxon>
        <taxon>Pseudomonadota</taxon>
        <taxon>Alphaproteobacteria</taxon>
        <taxon>Caulobacterales</taxon>
        <taxon>Caulobacteraceae</taxon>
        <taxon>Caulobacter</taxon>
    </lineage>
</organism>
<dbReference type="KEGG" id="cmb:CSW64_17520"/>
<evidence type="ECO:0000256" key="4">
    <source>
        <dbReference type="ARBA" id="ARBA00023163"/>
    </source>
</evidence>
<dbReference type="InterPro" id="IPR039425">
    <property type="entry name" value="RNA_pol_sigma-70-like"/>
</dbReference>
<dbReference type="Pfam" id="PF04542">
    <property type="entry name" value="Sigma70_r2"/>
    <property type="match status" value="1"/>
</dbReference>
<sequence length="169" mass="19146">MDGRQDAALVELSRFYRPALMAFFQRRLRNHAEAEDLTQEVLARLVSMPADQMDNANAYIFQIAANLLRDRGRREKVRADYRFGVLAVEDNGVEALDPGRVLAGREALGQVAAVLRDLPERTRTIFILYRVEAMKKRDIAQSYGISVSAVDKHLMRAMALMIERLGGRP</sequence>
<dbReference type="InterPro" id="IPR014284">
    <property type="entry name" value="RNA_pol_sigma-70_dom"/>
</dbReference>
<evidence type="ECO:0000259" key="6">
    <source>
        <dbReference type="Pfam" id="PF08281"/>
    </source>
</evidence>
<dbReference type="Proteomes" id="UP000228945">
    <property type="component" value="Chromosome"/>
</dbReference>
<dbReference type="Gene3D" id="1.10.1740.10">
    <property type="match status" value="1"/>
</dbReference>
<keyword evidence="8" id="KW-1185">Reference proteome</keyword>
<evidence type="ECO:0000313" key="7">
    <source>
        <dbReference type="EMBL" id="ATQ44059.1"/>
    </source>
</evidence>
<dbReference type="SUPFAM" id="SSF88946">
    <property type="entry name" value="Sigma2 domain of RNA polymerase sigma factors"/>
    <property type="match status" value="1"/>
</dbReference>
<protein>
    <submittedName>
        <fullName evidence="7">RNA polymerase subunit sigma-24</fullName>
    </submittedName>
</protein>
<keyword evidence="3" id="KW-0731">Sigma factor</keyword>
<proteinExistence type="inferred from homology"/>
<dbReference type="NCBIfam" id="TIGR02937">
    <property type="entry name" value="sigma70-ECF"/>
    <property type="match status" value="1"/>
</dbReference>
<dbReference type="InterPro" id="IPR013325">
    <property type="entry name" value="RNA_pol_sigma_r2"/>
</dbReference>
<evidence type="ECO:0000313" key="8">
    <source>
        <dbReference type="Proteomes" id="UP000228945"/>
    </source>
</evidence>
<keyword evidence="2" id="KW-0805">Transcription regulation</keyword>
<comment type="similarity">
    <text evidence="1">Belongs to the sigma-70 factor family. ECF subfamily.</text>
</comment>
<keyword evidence="4" id="KW-0804">Transcription</keyword>
<dbReference type="PANTHER" id="PTHR43133:SF63">
    <property type="entry name" value="RNA POLYMERASE SIGMA FACTOR FECI-RELATED"/>
    <property type="match status" value="1"/>
</dbReference>
<evidence type="ECO:0000256" key="2">
    <source>
        <dbReference type="ARBA" id="ARBA00023015"/>
    </source>
</evidence>
<accession>A0A2D2B1D8</accession>
<dbReference type="SUPFAM" id="SSF88659">
    <property type="entry name" value="Sigma3 and sigma4 domains of RNA polymerase sigma factors"/>
    <property type="match status" value="1"/>
</dbReference>
<evidence type="ECO:0000256" key="1">
    <source>
        <dbReference type="ARBA" id="ARBA00010641"/>
    </source>
</evidence>
<dbReference type="GO" id="GO:0006352">
    <property type="term" value="P:DNA-templated transcription initiation"/>
    <property type="evidence" value="ECO:0007669"/>
    <property type="project" value="InterPro"/>
</dbReference>
<dbReference type="Pfam" id="PF08281">
    <property type="entry name" value="Sigma70_r4_2"/>
    <property type="match status" value="1"/>
</dbReference>
<reference evidence="7 8" key="1">
    <citation type="submission" date="2017-10" db="EMBL/GenBank/DDBJ databases">
        <title>Genome sequence of Caulobacter mirabilis FWC38.</title>
        <authorList>
            <person name="Fiebig A."/>
            <person name="Crosson S."/>
        </authorList>
    </citation>
    <scope>NUCLEOTIDE SEQUENCE [LARGE SCALE GENOMIC DNA]</scope>
    <source>
        <strain evidence="7 8">FWC 38</strain>
    </source>
</reference>
<dbReference type="InterPro" id="IPR007627">
    <property type="entry name" value="RNA_pol_sigma70_r2"/>
</dbReference>
<evidence type="ECO:0000259" key="5">
    <source>
        <dbReference type="Pfam" id="PF04542"/>
    </source>
</evidence>
<dbReference type="GO" id="GO:0003677">
    <property type="term" value="F:DNA binding"/>
    <property type="evidence" value="ECO:0007669"/>
    <property type="project" value="InterPro"/>
</dbReference>
<dbReference type="GO" id="GO:0016987">
    <property type="term" value="F:sigma factor activity"/>
    <property type="evidence" value="ECO:0007669"/>
    <property type="project" value="UniProtKB-KW"/>
</dbReference>
<feature type="domain" description="RNA polymerase sigma factor 70 region 4 type 2" evidence="6">
    <location>
        <begin position="110"/>
        <end position="160"/>
    </location>
</feature>
<dbReference type="OrthoDB" id="7188614at2"/>
<dbReference type="PANTHER" id="PTHR43133">
    <property type="entry name" value="RNA POLYMERASE ECF-TYPE SIGMA FACTO"/>
    <property type="match status" value="1"/>
</dbReference>
<dbReference type="InterPro" id="IPR013249">
    <property type="entry name" value="RNA_pol_sigma70_r4_t2"/>
</dbReference>
<feature type="domain" description="RNA polymerase sigma-70 region 2" evidence="5">
    <location>
        <begin position="16"/>
        <end position="76"/>
    </location>
</feature>
<dbReference type="AlphaFoldDB" id="A0A2D2B1D8"/>
<dbReference type="InterPro" id="IPR036388">
    <property type="entry name" value="WH-like_DNA-bd_sf"/>
</dbReference>